<keyword evidence="2" id="KW-1185">Reference proteome</keyword>
<dbReference type="InterPro" id="IPR044818">
    <property type="entry name" value="ILR3-like"/>
</dbReference>
<protein>
    <submittedName>
        <fullName evidence="1">Myc-type, basic helix-loop-helix (BHLH) domain-containing protein</fullName>
    </submittedName>
</protein>
<dbReference type="EMBL" id="PKPP01001764">
    <property type="protein sequence ID" value="PWA80110.1"/>
    <property type="molecule type" value="Genomic_DNA"/>
</dbReference>
<dbReference type="GO" id="GO:0046983">
    <property type="term" value="F:protein dimerization activity"/>
    <property type="evidence" value="ECO:0007669"/>
    <property type="project" value="InterPro"/>
</dbReference>
<proteinExistence type="predicted"/>
<dbReference type="GO" id="GO:0006879">
    <property type="term" value="P:intracellular iron ion homeostasis"/>
    <property type="evidence" value="ECO:0007669"/>
    <property type="project" value="InterPro"/>
</dbReference>
<dbReference type="PANTHER" id="PTHR46133">
    <property type="entry name" value="BHLH TRANSCRIPTION FACTOR"/>
    <property type="match status" value="1"/>
</dbReference>
<evidence type="ECO:0000313" key="2">
    <source>
        <dbReference type="Proteomes" id="UP000245207"/>
    </source>
</evidence>
<dbReference type="Proteomes" id="UP000245207">
    <property type="component" value="Unassembled WGS sequence"/>
</dbReference>
<comment type="caution">
    <text evidence="1">The sequence shown here is derived from an EMBL/GenBank/DDBJ whole genome shotgun (WGS) entry which is preliminary data.</text>
</comment>
<dbReference type="OrthoDB" id="515493at2759"/>
<reference evidence="1 2" key="1">
    <citation type="journal article" date="2018" name="Mol. Plant">
        <title>The genome of Artemisia annua provides insight into the evolution of Asteraceae family and artemisinin biosynthesis.</title>
        <authorList>
            <person name="Shen Q."/>
            <person name="Zhang L."/>
            <person name="Liao Z."/>
            <person name="Wang S."/>
            <person name="Yan T."/>
            <person name="Shi P."/>
            <person name="Liu M."/>
            <person name="Fu X."/>
            <person name="Pan Q."/>
            <person name="Wang Y."/>
            <person name="Lv Z."/>
            <person name="Lu X."/>
            <person name="Zhang F."/>
            <person name="Jiang W."/>
            <person name="Ma Y."/>
            <person name="Chen M."/>
            <person name="Hao X."/>
            <person name="Li L."/>
            <person name="Tang Y."/>
            <person name="Lv G."/>
            <person name="Zhou Y."/>
            <person name="Sun X."/>
            <person name="Brodelius P.E."/>
            <person name="Rose J.K.C."/>
            <person name="Tang K."/>
        </authorList>
    </citation>
    <scope>NUCLEOTIDE SEQUENCE [LARGE SCALE GENOMIC DNA]</scope>
    <source>
        <strain evidence="2">cv. Huhao1</strain>
        <tissue evidence="1">Leaf</tissue>
    </source>
</reference>
<dbReference type="PANTHER" id="PTHR46133:SF9">
    <property type="entry name" value="TRANSCRIPTION FACTOR BHLH104"/>
    <property type="match status" value="1"/>
</dbReference>
<dbReference type="STRING" id="35608.A0A2U1P347"/>
<gene>
    <name evidence="1" type="ORF">CTI12_AA199940</name>
</gene>
<organism evidence="1 2">
    <name type="scientific">Artemisia annua</name>
    <name type="common">Sweet wormwood</name>
    <dbReference type="NCBI Taxonomy" id="35608"/>
    <lineage>
        <taxon>Eukaryota</taxon>
        <taxon>Viridiplantae</taxon>
        <taxon>Streptophyta</taxon>
        <taxon>Embryophyta</taxon>
        <taxon>Tracheophyta</taxon>
        <taxon>Spermatophyta</taxon>
        <taxon>Magnoliopsida</taxon>
        <taxon>eudicotyledons</taxon>
        <taxon>Gunneridae</taxon>
        <taxon>Pentapetalae</taxon>
        <taxon>asterids</taxon>
        <taxon>campanulids</taxon>
        <taxon>Asterales</taxon>
        <taxon>Asteraceae</taxon>
        <taxon>Asteroideae</taxon>
        <taxon>Anthemideae</taxon>
        <taxon>Artemisiinae</taxon>
        <taxon>Artemisia</taxon>
    </lineage>
</organism>
<accession>A0A2U1P347</accession>
<sequence length="111" mass="12360">MGSSIMFSECLNFEDCGVSLLRFVELSSTLEPGRSVTTDKLAIIGDVIRVLNQLKSESQECKEMNEKLLEEIKTFRIIEFSSVPVTVSSDAAEKQSIPLVALKCILELLFE</sequence>
<dbReference type="AlphaFoldDB" id="A0A2U1P347"/>
<evidence type="ECO:0000313" key="1">
    <source>
        <dbReference type="EMBL" id="PWA80110.1"/>
    </source>
</evidence>
<name>A0A2U1P347_ARTAN</name>
<dbReference type="GO" id="GO:0003700">
    <property type="term" value="F:DNA-binding transcription factor activity"/>
    <property type="evidence" value="ECO:0007669"/>
    <property type="project" value="InterPro"/>
</dbReference>